<dbReference type="GO" id="GO:0005886">
    <property type="term" value="C:plasma membrane"/>
    <property type="evidence" value="ECO:0007669"/>
    <property type="project" value="TreeGrafter"/>
</dbReference>
<dbReference type="EMBL" id="JAHDVG010000469">
    <property type="protein sequence ID" value="KAH1180675.1"/>
    <property type="molecule type" value="Genomic_DNA"/>
</dbReference>
<keyword evidence="7 9" id="KW-0472">Membrane</keyword>
<keyword evidence="3" id="KW-0813">Transport</keyword>
<keyword evidence="4 9" id="KW-0812">Transmembrane</keyword>
<feature type="transmembrane region" description="Helical" evidence="9">
    <location>
        <begin position="16"/>
        <end position="36"/>
    </location>
</feature>
<evidence type="ECO:0000256" key="5">
    <source>
        <dbReference type="ARBA" id="ARBA00022989"/>
    </source>
</evidence>
<evidence type="ECO:0000256" key="6">
    <source>
        <dbReference type="ARBA" id="ARBA00023065"/>
    </source>
</evidence>
<evidence type="ECO:0000256" key="4">
    <source>
        <dbReference type="ARBA" id="ARBA00022692"/>
    </source>
</evidence>
<evidence type="ECO:0000256" key="3">
    <source>
        <dbReference type="ARBA" id="ARBA00022448"/>
    </source>
</evidence>
<reference evidence="10" key="1">
    <citation type="submission" date="2021-09" db="EMBL/GenBank/DDBJ databases">
        <title>The genome of Mauremys mutica provides insights into the evolution of semi-aquatic lifestyle.</title>
        <authorList>
            <person name="Gong S."/>
            <person name="Gao Y."/>
        </authorList>
    </citation>
    <scope>NUCLEOTIDE SEQUENCE</scope>
    <source>
        <strain evidence="10">MM-2020</strain>
        <tissue evidence="10">Muscle</tissue>
    </source>
</reference>
<dbReference type="AlphaFoldDB" id="A0A9D4B571"/>
<keyword evidence="11" id="KW-1185">Reference proteome</keyword>
<keyword evidence="6" id="KW-0406">Ion transport</keyword>
<name>A0A9D4B571_9SAUR</name>
<organism evidence="10 11">
    <name type="scientific">Mauremys mutica</name>
    <name type="common">yellowpond turtle</name>
    <dbReference type="NCBI Taxonomy" id="74926"/>
    <lineage>
        <taxon>Eukaryota</taxon>
        <taxon>Metazoa</taxon>
        <taxon>Chordata</taxon>
        <taxon>Craniata</taxon>
        <taxon>Vertebrata</taxon>
        <taxon>Euteleostomi</taxon>
        <taxon>Archelosauria</taxon>
        <taxon>Testudinata</taxon>
        <taxon>Testudines</taxon>
        <taxon>Cryptodira</taxon>
        <taxon>Durocryptodira</taxon>
        <taxon>Testudinoidea</taxon>
        <taxon>Geoemydidae</taxon>
        <taxon>Geoemydinae</taxon>
        <taxon>Mauremys</taxon>
    </lineage>
</organism>
<comment type="subcellular location">
    <subcellularLocation>
        <location evidence="1">Membrane</location>
        <topology evidence="1">Multi-pass membrane protein</topology>
    </subcellularLocation>
</comment>
<dbReference type="PANTHER" id="PTHR32261">
    <property type="entry name" value="CALCIUM HOMEOSTASIS MODULATOR PROTEIN"/>
    <property type="match status" value="1"/>
</dbReference>
<dbReference type="Proteomes" id="UP000827986">
    <property type="component" value="Unassembled WGS sequence"/>
</dbReference>
<feature type="transmembrane region" description="Helical" evidence="9">
    <location>
        <begin position="100"/>
        <end position="120"/>
    </location>
</feature>
<evidence type="ECO:0000256" key="2">
    <source>
        <dbReference type="ARBA" id="ARBA00008497"/>
    </source>
</evidence>
<sequence>MEVEFKCPPQKILRDWYGVLYFVVPAVVLFLLSAAFQPKCLKRCCRSCSHCLGSSFRIVLPSLIWIVILLMDGRYVACLCKTDEEIIKADKTELPSDSYIKSQIAGLGLILGVIVLFFIYKCSRWSSDRGESDETKDQLEMGKTSTRKQKCLEKLVKDVVEPHVSVCLDKVLAVIEEERSCAQSQAVPE</sequence>
<evidence type="ECO:0000256" key="1">
    <source>
        <dbReference type="ARBA" id="ARBA00004141"/>
    </source>
</evidence>
<evidence type="ECO:0000256" key="7">
    <source>
        <dbReference type="ARBA" id="ARBA00023136"/>
    </source>
</evidence>
<dbReference type="GO" id="GO:0005261">
    <property type="term" value="F:monoatomic cation channel activity"/>
    <property type="evidence" value="ECO:0007669"/>
    <property type="project" value="TreeGrafter"/>
</dbReference>
<comment type="caution">
    <text evidence="10">The sequence shown here is derived from an EMBL/GenBank/DDBJ whole genome shotgun (WGS) entry which is preliminary data.</text>
</comment>
<dbReference type="GO" id="GO:1904669">
    <property type="term" value="P:ATP export"/>
    <property type="evidence" value="ECO:0007669"/>
    <property type="project" value="UniProtKB-ARBA"/>
</dbReference>
<evidence type="ECO:0000313" key="10">
    <source>
        <dbReference type="EMBL" id="KAH1180675.1"/>
    </source>
</evidence>
<evidence type="ECO:0000256" key="8">
    <source>
        <dbReference type="ARBA" id="ARBA00023303"/>
    </source>
</evidence>
<evidence type="ECO:0000313" key="11">
    <source>
        <dbReference type="Proteomes" id="UP000827986"/>
    </source>
</evidence>
<comment type="similarity">
    <text evidence="2">Belongs to the CALHM family.</text>
</comment>
<proteinExistence type="inferred from homology"/>
<keyword evidence="5 9" id="KW-1133">Transmembrane helix</keyword>
<dbReference type="InterPro" id="IPR029569">
    <property type="entry name" value="CALHM"/>
</dbReference>
<dbReference type="Pfam" id="PF14798">
    <property type="entry name" value="Ca_hom_mod"/>
    <property type="match status" value="1"/>
</dbReference>
<feature type="transmembrane region" description="Helical" evidence="9">
    <location>
        <begin position="48"/>
        <end position="71"/>
    </location>
</feature>
<gene>
    <name evidence="10" type="ORF">KIL84_001609</name>
</gene>
<accession>A0A9D4B571</accession>
<keyword evidence="8" id="KW-0407">Ion channel</keyword>
<protein>
    <submittedName>
        <fullName evidence="10">Uncharacterized protein</fullName>
    </submittedName>
</protein>
<dbReference type="PANTHER" id="PTHR32261:SF1">
    <property type="entry name" value="CALCIUM HOMEOSTASIS MODULATOR PROTEIN"/>
    <property type="match status" value="1"/>
</dbReference>
<evidence type="ECO:0000256" key="9">
    <source>
        <dbReference type="SAM" id="Phobius"/>
    </source>
</evidence>